<dbReference type="EMBL" id="CM023486">
    <property type="protein sequence ID" value="KAH6927517.1"/>
    <property type="molecule type" value="Genomic_DNA"/>
</dbReference>
<comment type="caution">
    <text evidence="1">The sequence shown here is derived from an EMBL/GenBank/DDBJ whole genome shotgun (WGS) entry which is preliminary data.</text>
</comment>
<proteinExistence type="predicted"/>
<protein>
    <submittedName>
        <fullName evidence="1">Uncharacterized protein</fullName>
    </submittedName>
</protein>
<dbReference type="Proteomes" id="UP000821845">
    <property type="component" value="Chromosome 6"/>
</dbReference>
<keyword evidence="2" id="KW-1185">Reference proteome</keyword>
<reference evidence="1" key="1">
    <citation type="submission" date="2020-05" db="EMBL/GenBank/DDBJ databases">
        <title>Large-scale comparative analyses of tick genomes elucidate their genetic diversity and vector capacities.</title>
        <authorList>
            <person name="Jia N."/>
            <person name="Wang J."/>
            <person name="Shi W."/>
            <person name="Du L."/>
            <person name="Sun Y."/>
            <person name="Zhan W."/>
            <person name="Jiang J."/>
            <person name="Wang Q."/>
            <person name="Zhang B."/>
            <person name="Ji P."/>
            <person name="Sakyi L.B."/>
            <person name="Cui X."/>
            <person name="Yuan T."/>
            <person name="Jiang B."/>
            <person name="Yang W."/>
            <person name="Lam T.T.-Y."/>
            <person name="Chang Q."/>
            <person name="Ding S."/>
            <person name="Wang X."/>
            <person name="Zhu J."/>
            <person name="Ruan X."/>
            <person name="Zhao L."/>
            <person name="Wei J."/>
            <person name="Que T."/>
            <person name="Du C."/>
            <person name="Cheng J."/>
            <person name="Dai P."/>
            <person name="Han X."/>
            <person name="Huang E."/>
            <person name="Gao Y."/>
            <person name="Liu J."/>
            <person name="Shao H."/>
            <person name="Ye R."/>
            <person name="Li L."/>
            <person name="Wei W."/>
            <person name="Wang X."/>
            <person name="Wang C."/>
            <person name="Yang T."/>
            <person name="Huo Q."/>
            <person name="Li W."/>
            <person name="Guo W."/>
            <person name="Chen H."/>
            <person name="Zhou L."/>
            <person name="Ni X."/>
            <person name="Tian J."/>
            <person name="Zhou Y."/>
            <person name="Sheng Y."/>
            <person name="Liu T."/>
            <person name="Pan Y."/>
            <person name="Xia L."/>
            <person name="Li J."/>
            <person name="Zhao F."/>
            <person name="Cao W."/>
        </authorList>
    </citation>
    <scope>NUCLEOTIDE SEQUENCE</scope>
    <source>
        <strain evidence="1">Hyas-2018</strain>
    </source>
</reference>
<organism evidence="1 2">
    <name type="scientific">Hyalomma asiaticum</name>
    <name type="common">Tick</name>
    <dbReference type="NCBI Taxonomy" id="266040"/>
    <lineage>
        <taxon>Eukaryota</taxon>
        <taxon>Metazoa</taxon>
        <taxon>Ecdysozoa</taxon>
        <taxon>Arthropoda</taxon>
        <taxon>Chelicerata</taxon>
        <taxon>Arachnida</taxon>
        <taxon>Acari</taxon>
        <taxon>Parasitiformes</taxon>
        <taxon>Ixodida</taxon>
        <taxon>Ixodoidea</taxon>
        <taxon>Ixodidae</taxon>
        <taxon>Hyalomminae</taxon>
        <taxon>Hyalomma</taxon>
    </lineage>
</organism>
<evidence type="ECO:0000313" key="1">
    <source>
        <dbReference type="EMBL" id="KAH6927517.1"/>
    </source>
</evidence>
<evidence type="ECO:0000313" key="2">
    <source>
        <dbReference type="Proteomes" id="UP000821845"/>
    </source>
</evidence>
<accession>A0ACB7S2V7</accession>
<gene>
    <name evidence="1" type="ORF">HPB50_005183</name>
</gene>
<sequence>MIKKLSLRKPILDCPTRWHSTHNTLERLTELRSFCTELSVTNREMHMRNVQWERIEGLVEALQSAKKAMLALMSEQLTIRDFYGVWIRCTTETRKVGSPFACCLADALKNQETLLVKNDAFHAGIFVNPRYNVLLTDGNKEHARRHLINTWASTKALSCECNPIDCVDSHGLSPENDDELDALFKER</sequence>
<name>A0ACB7S2V7_HYAAI</name>